<gene>
    <name evidence="13" type="ORF">QNH24_15870</name>
</gene>
<evidence type="ECO:0000256" key="8">
    <source>
        <dbReference type="ARBA" id="ARBA00022840"/>
    </source>
</evidence>
<dbReference type="Pfam" id="PF00069">
    <property type="entry name" value="Pkinase"/>
    <property type="match status" value="1"/>
</dbReference>
<dbReference type="SMART" id="SM00220">
    <property type="entry name" value="S_TKc"/>
    <property type="match status" value="1"/>
</dbReference>
<dbReference type="PANTHER" id="PTHR43642">
    <property type="entry name" value="HYBRID SIGNAL TRANSDUCTION HISTIDINE KINASE G"/>
    <property type="match status" value="1"/>
</dbReference>
<dbReference type="PROSITE" id="PS50011">
    <property type="entry name" value="PROTEIN_KINASE_DOM"/>
    <property type="match status" value="1"/>
</dbReference>
<dbReference type="PROSITE" id="PS50109">
    <property type="entry name" value="HIS_KIN"/>
    <property type="match status" value="1"/>
</dbReference>
<dbReference type="SUPFAM" id="SSF55781">
    <property type="entry name" value="GAF domain-like"/>
    <property type="match status" value="1"/>
</dbReference>
<dbReference type="Pfam" id="PF00512">
    <property type="entry name" value="HisKA"/>
    <property type="match status" value="1"/>
</dbReference>
<feature type="domain" description="Histidine kinase" evidence="12">
    <location>
        <begin position="1491"/>
        <end position="1707"/>
    </location>
</feature>
<dbReference type="SUPFAM" id="SSF47384">
    <property type="entry name" value="Homodimeric domain of signal transducing histidine kinase"/>
    <property type="match status" value="1"/>
</dbReference>
<dbReference type="Pfam" id="PF13191">
    <property type="entry name" value="AAA_16"/>
    <property type="match status" value="1"/>
</dbReference>
<dbReference type="EMBL" id="CP126101">
    <property type="protein sequence ID" value="WHY49804.1"/>
    <property type="molecule type" value="Genomic_DNA"/>
</dbReference>
<dbReference type="SMART" id="SM00388">
    <property type="entry name" value="HisKA"/>
    <property type="match status" value="1"/>
</dbReference>
<comment type="catalytic activity">
    <reaction evidence="1">
        <text>ATP + protein L-histidine = ADP + protein N-phospho-L-histidine.</text>
        <dbReference type="EC" id="2.7.13.3"/>
    </reaction>
</comment>
<dbReference type="SUPFAM" id="SSF48452">
    <property type="entry name" value="TPR-like"/>
    <property type="match status" value="2"/>
</dbReference>
<keyword evidence="5" id="KW-0808">Transferase</keyword>
<dbReference type="InterPro" id="IPR005467">
    <property type="entry name" value="His_kinase_dom"/>
</dbReference>
<dbReference type="Gene3D" id="3.40.50.300">
    <property type="entry name" value="P-loop containing nucleotide triphosphate hydrolases"/>
    <property type="match status" value="1"/>
</dbReference>
<keyword evidence="4" id="KW-0597">Phosphoprotein</keyword>
<dbReference type="FunFam" id="3.30.565.10:FF:000006">
    <property type="entry name" value="Sensor histidine kinase WalK"/>
    <property type="match status" value="1"/>
</dbReference>
<dbReference type="InterPro" id="IPR000719">
    <property type="entry name" value="Prot_kinase_dom"/>
</dbReference>
<dbReference type="InterPro" id="IPR027417">
    <property type="entry name" value="P-loop_NTPase"/>
</dbReference>
<evidence type="ECO:0000256" key="4">
    <source>
        <dbReference type="ARBA" id="ARBA00022553"/>
    </source>
</evidence>
<dbReference type="InterPro" id="IPR003661">
    <property type="entry name" value="HisK_dim/P_dom"/>
</dbReference>
<dbReference type="SMART" id="SM00065">
    <property type="entry name" value="GAF"/>
    <property type="match status" value="1"/>
</dbReference>
<dbReference type="Pfam" id="PF01590">
    <property type="entry name" value="GAF"/>
    <property type="match status" value="1"/>
</dbReference>
<proteinExistence type="predicted"/>
<dbReference type="PRINTS" id="PR00344">
    <property type="entry name" value="BCTRLSENSOR"/>
</dbReference>
<evidence type="ECO:0000256" key="6">
    <source>
        <dbReference type="ARBA" id="ARBA00022741"/>
    </source>
</evidence>
<dbReference type="SUPFAM" id="SSF56112">
    <property type="entry name" value="Protein kinase-like (PK-like)"/>
    <property type="match status" value="1"/>
</dbReference>
<evidence type="ECO:0000256" key="7">
    <source>
        <dbReference type="ARBA" id="ARBA00022777"/>
    </source>
</evidence>
<dbReference type="InterPro" id="IPR019734">
    <property type="entry name" value="TPR_rpt"/>
</dbReference>
<dbReference type="SUPFAM" id="SSF55874">
    <property type="entry name" value="ATPase domain of HSP90 chaperone/DNA topoisomerase II/histidine kinase"/>
    <property type="match status" value="1"/>
</dbReference>
<sequence length="1712" mass="199109">MNDCILLQTKEDWNLQRMYINKFKNLVLVKSIHHNSAEKRARLQYEFSLFANEQNPWLLKPLAIDYIDNQYAIIYENFNGVPLHEFRNKHISLHQFLQIALELVNACIKMQQSDLLYLNLNPSQILINPNSLKVKLLSSEYSLKYDAESPVIIENLYERLEQLPYYAPEQTGRVNLEIDHRSDLYALGIIFYEILSGQLPFQKEESSELIYEILTKVPNSLVNLQPYPHPIIWNIIEKLLAKNPEFRYQSAVGLREDLLQIQHKLLIDEPLHDFHLGEFDIHLNAVLSTKYYGRKQQIMDLSSMFHQVVNGEKKIVMISGKAGSGKSKLVYTLKGDIAAAKGYFVETKYEQLQLENDFTAVVQPLRNLLKIVYLEGENSVQALRKLFHDVKLMVTDRLVHLLPELRWFFKEEAGFRTDVRENAKQLHTYIFSSLQKILLAFAMQKKPIVWLMDDLQWANASTLEMMTQLYEQHRAGYLMWITTFRSNEEGDLKKNYKSLKNFPSNQHIEINPLEEDDVRLWLEESLHAKSTTIKLISTQLFRLTKGNPLFVKEAFRSLQQSNTIYFNTETKEWQFSIHKYNQSFFNNELLTFIENRMATLDKDAQGILRIVSCFGQSFEFSSLLKLVSISAQDLLKLLGTLVEHGFIVPMDAHFKWASKFEHEGILHTFHMKFQFVHDRIQQVAYHDLSDEERTRLHYQIGKLLTKNIPNIVDSYHLSEVVKHFNYGQQLLNADEKQNLAIWNYKLGIAAKRIGLFDSAISFLTTSIELLPDNHWQSFRKMSVKIYANLGECAYLVGRYDVSEFHLTEALRHSKTVLEKLLIYNLKTLLYIESDNHTVGIEAGIKGLQITNMNIAENPSKIQLLKEYLLLRKALHNKSDIDLLKYPPIQDKEMDTLIHLIINMTASTFMLNPNLTGILLMRGLRLQLKYGNGTKSGVVYINYAMLLNAGFNNIQDSARFGKIAITFAENENNIYIKGRIYFVYGIFINHWTNPYESSLQYIQKAQHNSQEIGLHHLVSAASCFIVAIQFINGTPIQDLQQEIERQQQEFSIHASALSIDFLAEMGLWMNVLQNPNSPIDWAYPFAILDQPIIKMMHYSIRLKMSFLLGDDQHGKEFMEILKVIEKEIYTLPITPIYYFYRALWQFHFIHQKRYSSKTELRTYRMEISKSIRQFKKWAQYAPENYEHLYCLLMAENYRMKKQGENAILYYDRAIQLAQMNNFLQDAAISYERAANYYHAINHKKTARHYILCGIQVIKEWGANTVASHWEKVYHANHVPKGQHSGTVSFDMMTVFETTQSLATEIRMEDLLRKILFALLKHAGADVGYFIHRHHEQLQVLAQAEANETKFTIFHDHKIEEFSETMQSIVYFVLQSGEQLIIQNTQAQSVYLSAFSAAKSILCVPIHLKDEIIAILYLENTLITNAFHPTHVNLLKMISGQIAVSIENAKIYGELEKRVLSRTKELDETNNHLKKVNERLEKNELERKKLLHSISHELRSPITSTLGYIELILDGVIKEESEQEKYLIRSKERLLSLNVLIQDLFDLANLEAGRAEYTFIEVRAINLFQQFRFRFEREIKQLGLDYYADFYGHQEAQLLIDRARINQVMENLMTNAMKYTSNGSIQFLMYVEDTHLICSISDSGIGIPQSDIPFIFDSYYRASNVDKVDSHGIGLAICKQIVEQHNGEIYVESIEGEGSIFSFTLPLVIEKIKC</sequence>
<dbReference type="Gene3D" id="1.25.40.10">
    <property type="entry name" value="Tetratricopeptide repeat domain"/>
    <property type="match status" value="1"/>
</dbReference>
<dbReference type="InterPro" id="IPR011990">
    <property type="entry name" value="TPR-like_helical_dom_sf"/>
</dbReference>
<dbReference type="InterPro" id="IPR029016">
    <property type="entry name" value="GAF-like_dom_sf"/>
</dbReference>
<dbReference type="Pfam" id="PF02518">
    <property type="entry name" value="HATPase_c"/>
    <property type="match status" value="1"/>
</dbReference>
<keyword evidence="10" id="KW-0175">Coiled coil</keyword>
<dbReference type="SMART" id="SM00387">
    <property type="entry name" value="HATPase_c"/>
    <property type="match status" value="1"/>
</dbReference>
<keyword evidence="7" id="KW-0418">Kinase</keyword>
<name>A0AAX3WSU4_9BACI</name>
<comment type="subcellular location">
    <subcellularLocation>
        <location evidence="2">Cell membrane</location>
        <topology evidence="2">Multi-pass membrane protein</topology>
    </subcellularLocation>
</comment>
<dbReference type="CDD" id="cd00082">
    <property type="entry name" value="HisKA"/>
    <property type="match status" value="1"/>
</dbReference>
<dbReference type="Proteomes" id="UP001178322">
    <property type="component" value="Chromosome"/>
</dbReference>
<dbReference type="InterPro" id="IPR053159">
    <property type="entry name" value="Hybrid_Histidine_Kinase"/>
</dbReference>
<dbReference type="PANTHER" id="PTHR43642:SF1">
    <property type="entry name" value="HYBRID SIGNAL TRANSDUCTION HISTIDINE KINASE G"/>
    <property type="match status" value="1"/>
</dbReference>
<dbReference type="InterPro" id="IPR011009">
    <property type="entry name" value="Kinase-like_dom_sf"/>
</dbReference>
<evidence type="ECO:0000256" key="9">
    <source>
        <dbReference type="ARBA" id="ARBA00023012"/>
    </source>
</evidence>
<feature type="domain" description="Protein kinase" evidence="11">
    <location>
        <begin position="1"/>
        <end position="266"/>
    </location>
</feature>
<dbReference type="GO" id="GO:0000155">
    <property type="term" value="F:phosphorelay sensor kinase activity"/>
    <property type="evidence" value="ECO:0007669"/>
    <property type="project" value="InterPro"/>
</dbReference>
<dbReference type="Gene3D" id="3.30.565.10">
    <property type="entry name" value="Histidine kinase-like ATPase, C-terminal domain"/>
    <property type="match status" value="1"/>
</dbReference>
<reference evidence="13" key="1">
    <citation type="submission" date="2023-05" db="EMBL/GenBank/DDBJ databases">
        <title>Comparative genomics of Bacillaceae isolates and their secondary metabolite potential.</title>
        <authorList>
            <person name="Song L."/>
            <person name="Nielsen L.J."/>
            <person name="Mohite O."/>
            <person name="Xu X."/>
            <person name="Weber T."/>
            <person name="Kovacs A.T."/>
        </authorList>
    </citation>
    <scope>NUCLEOTIDE SEQUENCE</scope>
    <source>
        <strain evidence="13">LY1</strain>
    </source>
</reference>
<dbReference type="GO" id="GO:0005524">
    <property type="term" value="F:ATP binding"/>
    <property type="evidence" value="ECO:0007669"/>
    <property type="project" value="UniProtKB-KW"/>
</dbReference>
<dbReference type="InterPro" id="IPR003594">
    <property type="entry name" value="HATPase_dom"/>
</dbReference>
<evidence type="ECO:0000259" key="12">
    <source>
        <dbReference type="PROSITE" id="PS50109"/>
    </source>
</evidence>
<dbReference type="InterPro" id="IPR036890">
    <property type="entry name" value="HATPase_C_sf"/>
</dbReference>
<dbReference type="InterPro" id="IPR041664">
    <property type="entry name" value="AAA_16"/>
</dbReference>
<keyword evidence="6" id="KW-0547">Nucleotide-binding</keyword>
<keyword evidence="9" id="KW-0902">Two-component regulatory system</keyword>
<evidence type="ECO:0000256" key="3">
    <source>
        <dbReference type="ARBA" id="ARBA00012438"/>
    </source>
</evidence>
<evidence type="ECO:0000313" key="14">
    <source>
        <dbReference type="Proteomes" id="UP001178322"/>
    </source>
</evidence>
<dbReference type="InterPro" id="IPR003018">
    <property type="entry name" value="GAF"/>
</dbReference>
<dbReference type="EC" id="2.7.13.3" evidence="3"/>
<evidence type="ECO:0000256" key="10">
    <source>
        <dbReference type="SAM" id="Coils"/>
    </source>
</evidence>
<protein>
    <recommendedName>
        <fullName evidence="3">histidine kinase</fullName>
        <ecNumber evidence="3">2.7.13.3</ecNumber>
    </recommendedName>
</protein>
<feature type="coiled-coil region" evidence="10">
    <location>
        <begin position="1461"/>
        <end position="1491"/>
    </location>
</feature>
<dbReference type="SUPFAM" id="SSF52540">
    <property type="entry name" value="P-loop containing nucleoside triphosphate hydrolases"/>
    <property type="match status" value="1"/>
</dbReference>
<dbReference type="SMART" id="SM00028">
    <property type="entry name" value="TPR"/>
    <property type="match status" value="3"/>
</dbReference>
<accession>A0AAX3WSU4</accession>
<dbReference type="InterPro" id="IPR004358">
    <property type="entry name" value="Sig_transdc_His_kin-like_C"/>
</dbReference>
<dbReference type="Gene3D" id="1.10.287.130">
    <property type="match status" value="1"/>
</dbReference>
<organism evidence="13 14">
    <name type="scientific">Lysinibacillus pakistanensis</name>
    <dbReference type="NCBI Taxonomy" id="759811"/>
    <lineage>
        <taxon>Bacteria</taxon>
        <taxon>Bacillati</taxon>
        <taxon>Bacillota</taxon>
        <taxon>Bacilli</taxon>
        <taxon>Bacillales</taxon>
        <taxon>Bacillaceae</taxon>
        <taxon>Lysinibacillus</taxon>
    </lineage>
</organism>
<dbReference type="Gene3D" id="1.10.510.10">
    <property type="entry name" value="Transferase(Phosphotransferase) domain 1"/>
    <property type="match status" value="1"/>
</dbReference>
<evidence type="ECO:0000256" key="5">
    <source>
        <dbReference type="ARBA" id="ARBA00022679"/>
    </source>
</evidence>
<dbReference type="Gene3D" id="3.30.450.40">
    <property type="match status" value="1"/>
</dbReference>
<keyword evidence="8 13" id="KW-0067">ATP-binding</keyword>
<dbReference type="RefSeq" id="WP_283868532.1">
    <property type="nucleotide sequence ID" value="NZ_CP126101.1"/>
</dbReference>
<evidence type="ECO:0000256" key="1">
    <source>
        <dbReference type="ARBA" id="ARBA00000085"/>
    </source>
</evidence>
<evidence type="ECO:0000256" key="2">
    <source>
        <dbReference type="ARBA" id="ARBA00004651"/>
    </source>
</evidence>
<evidence type="ECO:0000313" key="13">
    <source>
        <dbReference type="EMBL" id="WHY49804.1"/>
    </source>
</evidence>
<dbReference type="InterPro" id="IPR036097">
    <property type="entry name" value="HisK_dim/P_sf"/>
</dbReference>
<dbReference type="GO" id="GO:0005886">
    <property type="term" value="C:plasma membrane"/>
    <property type="evidence" value="ECO:0007669"/>
    <property type="project" value="UniProtKB-SubCell"/>
</dbReference>
<evidence type="ECO:0000259" key="11">
    <source>
        <dbReference type="PROSITE" id="PS50011"/>
    </source>
</evidence>